<dbReference type="Proteomes" id="UP000050417">
    <property type="component" value="Unassembled WGS sequence"/>
</dbReference>
<name>A0A0P6XBW6_9CHLR</name>
<dbReference type="RefSeq" id="WP_075063994.1">
    <property type="nucleotide sequence ID" value="NZ_LGCL01000039.1"/>
</dbReference>
<keyword evidence="2" id="KW-1185">Reference proteome</keyword>
<dbReference type="Pfam" id="PF04343">
    <property type="entry name" value="DUF488"/>
    <property type="match status" value="1"/>
</dbReference>
<accession>A0A0P6XBW6</accession>
<evidence type="ECO:0000313" key="1">
    <source>
        <dbReference type="EMBL" id="KPL72275.1"/>
    </source>
</evidence>
<gene>
    <name evidence="1" type="ORF">ADN00_15790</name>
</gene>
<comment type="caution">
    <text evidence="1">The sequence shown here is derived from an EMBL/GenBank/DDBJ whole genome shotgun (WGS) entry which is preliminary data.</text>
</comment>
<dbReference type="InterPro" id="IPR007438">
    <property type="entry name" value="DUF488"/>
</dbReference>
<proteinExistence type="predicted"/>
<reference evidence="1 2" key="1">
    <citation type="submission" date="2015-07" db="EMBL/GenBank/DDBJ databases">
        <title>Genome sequence of Ornatilinea apprima DSM 23815.</title>
        <authorList>
            <person name="Hemp J."/>
            <person name="Ward L.M."/>
            <person name="Pace L.A."/>
            <person name="Fischer W.W."/>
        </authorList>
    </citation>
    <scope>NUCLEOTIDE SEQUENCE [LARGE SCALE GENOMIC DNA]</scope>
    <source>
        <strain evidence="1 2">P3M-1</strain>
    </source>
</reference>
<dbReference type="STRING" id="1134406.ADN00_15790"/>
<evidence type="ECO:0008006" key="3">
    <source>
        <dbReference type="Google" id="ProtNLM"/>
    </source>
</evidence>
<dbReference type="OrthoDB" id="163990at2"/>
<sequence>MHELYDVGYQSIKNSGVLIQLAEKMGAVVYDIRFSPKSSDPQWAGINLEITLGGRYIHLKELGNKNYKGGPIELVDQSAGLEAVYSELQNRPVILMCGCWDREKCHRKTAARLFELRYGVVSIPLTSPKIKEILGMVDPPEIKQDSLF</sequence>
<dbReference type="AlphaFoldDB" id="A0A0P6XBW6"/>
<evidence type="ECO:0000313" key="2">
    <source>
        <dbReference type="Proteomes" id="UP000050417"/>
    </source>
</evidence>
<dbReference type="EMBL" id="LGCL01000039">
    <property type="protein sequence ID" value="KPL72275.1"/>
    <property type="molecule type" value="Genomic_DNA"/>
</dbReference>
<organism evidence="1 2">
    <name type="scientific">Ornatilinea apprima</name>
    <dbReference type="NCBI Taxonomy" id="1134406"/>
    <lineage>
        <taxon>Bacteria</taxon>
        <taxon>Bacillati</taxon>
        <taxon>Chloroflexota</taxon>
        <taxon>Anaerolineae</taxon>
        <taxon>Anaerolineales</taxon>
        <taxon>Anaerolineaceae</taxon>
        <taxon>Ornatilinea</taxon>
    </lineage>
</organism>
<protein>
    <recommendedName>
        <fullName evidence="3">DUF488 domain-containing protein</fullName>
    </recommendedName>
</protein>